<feature type="domain" description="Protein kinase" evidence="7">
    <location>
        <begin position="73"/>
        <end position="440"/>
    </location>
</feature>
<dbReference type="AlphaFoldDB" id="A0A1B8AQ49"/>
<evidence type="ECO:0000256" key="4">
    <source>
        <dbReference type="ARBA" id="ARBA00022777"/>
    </source>
</evidence>
<reference evidence="8 9" key="1">
    <citation type="submission" date="2016-06" db="EMBL/GenBank/DDBJ databases">
        <title>Living apart together: crosstalk between the core and supernumerary genomes in a fungal plant pathogen.</title>
        <authorList>
            <person name="Vanheule A."/>
            <person name="Audenaert K."/>
            <person name="Warris S."/>
            <person name="Van De Geest H."/>
            <person name="Schijlen E."/>
            <person name="Hofte M."/>
            <person name="De Saeger S."/>
            <person name="Haesaert G."/>
            <person name="Waalwijk C."/>
            <person name="Van Der Lee T."/>
        </authorList>
    </citation>
    <scope>NUCLEOTIDE SEQUENCE [LARGE SCALE GENOMIC DNA]</scope>
    <source>
        <strain evidence="8 9">2516</strain>
    </source>
</reference>
<keyword evidence="3 6" id="KW-0547">Nucleotide-binding</keyword>
<comment type="caution">
    <text evidence="8">The sequence shown here is derived from an EMBL/GenBank/DDBJ whole genome shotgun (WGS) entry which is preliminary data.</text>
</comment>
<dbReference type="Gene3D" id="1.10.510.10">
    <property type="entry name" value="Transferase(Phosphotransferase) domain 1"/>
    <property type="match status" value="1"/>
</dbReference>
<dbReference type="InterPro" id="IPR011009">
    <property type="entry name" value="Kinase-like_dom_sf"/>
</dbReference>
<dbReference type="PROSITE" id="PS00107">
    <property type="entry name" value="PROTEIN_KINASE_ATP"/>
    <property type="match status" value="1"/>
</dbReference>
<dbReference type="Gene3D" id="3.30.200.20">
    <property type="entry name" value="Phosphorylase Kinase, domain 1"/>
    <property type="match status" value="1"/>
</dbReference>
<keyword evidence="5 6" id="KW-0067">ATP-binding</keyword>
<keyword evidence="4" id="KW-0418">Kinase</keyword>
<dbReference type="InterPro" id="IPR000719">
    <property type="entry name" value="Prot_kinase_dom"/>
</dbReference>
<dbReference type="EMBL" id="LYXU01000003">
    <property type="protein sequence ID" value="OBS22699.1"/>
    <property type="molecule type" value="Genomic_DNA"/>
</dbReference>
<dbReference type="OMA" id="HRYRQGG"/>
<evidence type="ECO:0000256" key="5">
    <source>
        <dbReference type="ARBA" id="ARBA00022840"/>
    </source>
</evidence>
<dbReference type="GO" id="GO:0043484">
    <property type="term" value="P:regulation of RNA splicing"/>
    <property type="evidence" value="ECO:0007669"/>
    <property type="project" value="TreeGrafter"/>
</dbReference>
<keyword evidence="1" id="KW-0723">Serine/threonine-protein kinase</keyword>
<dbReference type="PANTHER" id="PTHR45646:SF11">
    <property type="entry name" value="SERINE_THREONINE-PROTEIN KINASE DOA"/>
    <property type="match status" value="1"/>
</dbReference>
<dbReference type="GO" id="GO:0005524">
    <property type="term" value="F:ATP binding"/>
    <property type="evidence" value="ECO:0007669"/>
    <property type="project" value="UniProtKB-UniRule"/>
</dbReference>
<dbReference type="GO" id="GO:0004674">
    <property type="term" value="F:protein serine/threonine kinase activity"/>
    <property type="evidence" value="ECO:0007669"/>
    <property type="project" value="UniProtKB-KW"/>
</dbReference>
<dbReference type="SUPFAM" id="SSF56112">
    <property type="entry name" value="Protein kinase-like (PK-like)"/>
    <property type="match status" value="1"/>
</dbReference>
<proteinExistence type="predicted"/>
<dbReference type="Proteomes" id="UP000091967">
    <property type="component" value="Unassembled WGS sequence"/>
</dbReference>
<dbReference type="InterPro" id="IPR017441">
    <property type="entry name" value="Protein_kinase_ATP_BS"/>
</dbReference>
<name>A0A1B8AQ49_FUSPO</name>
<dbReference type="Pfam" id="PF00069">
    <property type="entry name" value="Pkinase"/>
    <property type="match status" value="2"/>
</dbReference>
<keyword evidence="2" id="KW-0808">Transferase</keyword>
<evidence type="ECO:0000313" key="8">
    <source>
        <dbReference type="EMBL" id="OBS22699.1"/>
    </source>
</evidence>
<keyword evidence="9" id="KW-1185">Reference proteome</keyword>
<gene>
    <name evidence="8" type="ORF">FPOA_09031</name>
</gene>
<sequence length="455" mass="51028">MAHLIPWRARLILANDYSISSICQRQLNPFRCRYSTMPPFTHTGGVDAEALYRYEPGGYHPLQLGETLKNGRYKIIHKLGWGGFSTIWAARDQRDDCYVAVKIKVADAKHNRELDILRALSCLPKHHPGSSHINRMLDHFTLVGPNGSHDCLVLELVGPSVSDVASNDCKGRRLPAKLMKHVARQALLGIDFLSVNGIAHGDLHTRNIALVVPGLQSLSEEDFVARLGKPETGVVTRVDGGPLGKDVPAQMTQSASSWGLDDMPSRPSVKIIDFGEAFFDNNAPTSLNTPISVRPPEVVFGDRLDRRVDFWGAGCLIFELITGQPPFDAIMQTPPLLVEQMLEELSDELPSRWQAQWEVMQKDIAERRAEQQTPPEDSFPEDDIYTLHEWLEECYNCCDEKMAEFTKEELASMATAIGSMMRFEPSLRATPREMLAHDMFREGTSSRSTNETQQM</sequence>
<evidence type="ECO:0000256" key="1">
    <source>
        <dbReference type="ARBA" id="ARBA00022527"/>
    </source>
</evidence>
<evidence type="ECO:0000259" key="7">
    <source>
        <dbReference type="PROSITE" id="PS50011"/>
    </source>
</evidence>
<evidence type="ECO:0000256" key="2">
    <source>
        <dbReference type="ARBA" id="ARBA00022679"/>
    </source>
</evidence>
<evidence type="ECO:0000256" key="3">
    <source>
        <dbReference type="ARBA" id="ARBA00022741"/>
    </source>
</evidence>
<accession>A0A1B8AQ49</accession>
<organism evidence="8 9">
    <name type="scientific">Fusarium poae</name>
    <dbReference type="NCBI Taxonomy" id="36050"/>
    <lineage>
        <taxon>Eukaryota</taxon>
        <taxon>Fungi</taxon>
        <taxon>Dikarya</taxon>
        <taxon>Ascomycota</taxon>
        <taxon>Pezizomycotina</taxon>
        <taxon>Sordariomycetes</taxon>
        <taxon>Hypocreomycetidae</taxon>
        <taxon>Hypocreales</taxon>
        <taxon>Nectriaceae</taxon>
        <taxon>Fusarium</taxon>
    </lineage>
</organism>
<dbReference type="PANTHER" id="PTHR45646">
    <property type="entry name" value="SERINE/THREONINE-PROTEIN KINASE DOA-RELATED"/>
    <property type="match status" value="1"/>
</dbReference>
<feature type="binding site" evidence="6">
    <location>
        <position position="102"/>
    </location>
    <ligand>
        <name>ATP</name>
        <dbReference type="ChEBI" id="CHEBI:30616"/>
    </ligand>
</feature>
<evidence type="ECO:0000256" key="6">
    <source>
        <dbReference type="PROSITE-ProRule" id="PRU10141"/>
    </source>
</evidence>
<dbReference type="SMART" id="SM00220">
    <property type="entry name" value="S_TKc"/>
    <property type="match status" value="1"/>
</dbReference>
<dbReference type="GO" id="GO:0005634">
    <property type="term" value="C:nucleus"/>
    <property type="evidence" value="ECO:0007669"/>
    <property type="project" value="TreeGrafter"/>
</dbReference>
<evidence type="ECO:0000313" key="9">
    <source>
        <dbReference type="Proteomes" id="UP000091967"/>
    </source>
</evidence>
<protein>
    <recommendedName>
        <fullName evidence="7">Protein kinase domain-containing protein</fullName>
    </recommendedName>
</protein>
<dbReference type="STRING" id="36050.A0A1B8AQ49"/>
<dbReference type="InterPro" id="IPR051175">
    <property type="entry name" value="CLK_kinases"/>
</dbReference>
<dbReference type="PROSITE" id="PS50011">
    <property type="entry name" value="PROTEIN_KINASE_DOM"/>
    <property type="match status" value="1"/>
</dbReference>